<dbReference type="EMBL" id="DS989732">
    <property type="protein sequence ID" value="EEA07234.1"/>
    <property type="molecule type" value="Genomic_DNA"/>
</dbReference>
<evidence type="ECO:0000256" key="9">
    <source>
        <dbReference type="ARBA" id="ARBA00022786"/>
    </source>
</evidence>
<comment type="similarity">
    <text evidence="5">Belongs to the ubiquitin conjugation factor E4 family.</text>
</comment>
<evidence type="ECO:0000313" key="13">
    <source>
        <dbReference type="EMBL" id="EEA07234.1"/>
    </source>
</evidence>
<dbReference type="PROSITE" id="PS51698">
    <property type="entry name" value="U_BOX"/>
    <property type="match status" value="1"/>
</dbReference>
<evidence type="ECO:0000256" key="1">
    <source>
        <dbReference type="ARBA" id="ARBA00000900"/>
    </source>
</evidence>
<dbReference type="AlphaFoldDB" id="B6AG93"/>
<dbReference type="GO" id="GO:0005634">
    <property type="term" value="C:nucleus"/>
    <property type="evidence" value="ECO:0007669"/>
    <property type="project" value="UniProtKB-SubCell"/>
</dbReference>
<proteinExistence type="inferred from homology"/>
<dbReference type="PANTHER" id="PTHR13931:SF2">
    <property type="entry name" value="UBIQUITIN CONJUGATION FACTOR E4 B"/>
    <property type="match status" value="1"/>
</dbReference>
<evidence type="ECO:0000256" key="5">
    <source>
        <dbReference type="ARBA" id="ARBA00007434"/>
    </source>
</evidence>
<dbReference type="VEuPathDB" id="CryptoDB:CMU_001050"/>
<evidence type="ECO:0000256" key="3">
    <source>
        <dbReference type="ARBA" id="ARBA00004496"/>
    </source>
</evidence>
<dbReference type="OMA" id="YMNIHTW"/>
<feature type="region of interest" description="Disordered" evidence="11">
    <location>
        <begin position="779"/>
        <end position="811"/>
    </location>
</feature>
<evidence type="ECO:0000256" key="11">
    <source>
        <dbReference type="SAM" id="MobiDB-lite"/>
    </source>
</evidence>
<evidence type="ECO:0000256" key="7">
    <source>
        <dbReference type="ARBA" id="ARBA00022490"/>
    </source>
</evidence>
<keyword evidence="10" id="KW-0539">Nucleus</keyword>
<dbReference type="InterPro" id="IPR013083">
    <property type="entry name" value="Znf_RING/FYVE/PHD"/>
</dbReference>
<comment type="pathway">
    <text evidence="4">Protein modification; protein ubiquitination.</text>
</comment>
<feature type="domain" description="U-box" evidence="12">
    <location>
        <begin position="1001"/>
        <end position="1075"/>
    </location>
</feature>
<dbReference type="STRING" id="441375.B6AG93"/>
<dbReference type="InterPro" id="IPR019474">
    <property type="entry name" value="Ub_conjug_fac_E4_core"/>
</dbReference>
<name>B6AG93_CRYMR</name>
<comment type="subcellular location">
    <subcellularLocation>
        <location evidence="3">Cytoplasm</location>
    </subcellularLocation>
    <subcellularLocation>
        <location evidence="2">Nucleus</location>
    </subcellularLocation>
</comment>
<dbReference type="PANTHER" id="PTHR13931">
    <property type="entry name" value="UBIQUITINATION FACTOR E4"/>
    <property type="match status" value="1"/>
</dbReference>
<dbReference type="SMART" id="SM00504">
    <property type="entry name" value="Ubox"/>
    <property type="match status" value="1"/>
</dbReference>
<dbReference type="InterPro" id="IPR003613">
    <property type="entry name" value="Ubox_domain"/>
</dbReference>
<comment type="catalytic activity">
    <reaction evidence="1">
        <text>S-ubiquitinyl-[E2 ubiquitin-conjugating enzyme]-L-cysteine + [acceptor protein]-L-lysine = [E2 ubiquitin-conjugating enzyme]-L-cysteine + N(6)-ubiquitinyl-[acceptor protein]-L-lysine.</text>
        <dbReference type="EC" id="2.3.2.27"/>
    </reaction>
</comment>
<accession>B6AG93</accession>
<dbReference type="OrthoDB" id="20295at2759"/>
<dbReference type="GO" id="GO:0000151">
    <property type="term" value="C:ubiquitin ligase complex"/>
    <property type="evidence" value="ECO:0007669"/>
    <property type="project" value="InterPro"/>
</dbReference>
<evidence type="ECO:0000256" key="2">
    <source>
        <dbReference type="ARBA" id="ARBA00004123"/>
    </source>
</evidence>
<dbReference type="UniPathway" id="UPA00143"/>
<dbReference type="Pfam" id="PF10408">
    <property type="entry name" value="Ufd2P_core"/>
    <property type="match status" value="1"/>
</dbReference>
<feature type="compositionally biased region" description="Low complexity" evidence="11">
    <location>
        <begin position="779"/>
        <end position="800"/>
    </location>
</feature>
<dbReference type="EC" id="2.3.2.27" evidence="6"/>
<dbReference type="GeneID" id="6996768"/>
<dbReference type="Pfam" id="PF04564">
    <property type="entry name" value="U-box"/>
    <property type="match status" value="1"/>
</dbReference>
<dbReference type="Proteomes" id="UP000001460">
    <property type="component" value="Unassembled WGS sequence"/>
</dbReference>
<dbReference type="GO" id="GO:0036503">
    <property type="term" value="P:ERAD pathway"/>
    <property type="evidence" value="ECO:0007669"/>
    <property type="project" value="InterPro"/>
</dbReference>
<dbReference type="FunFam" id="3.30.40.10:FF:000055">
    <property type="entry name" value="Ubiquitin conjugation factor e4 a"/>
    <property type="match status" value="1"/>
</dbReference>
<dbReference type="GO" id="GO:0034450">
    <property type="term" value="F:ubiquitin-ubiquitin ligase activity"/>
    <property type="evidence" value="ECO:0007669"/>
    <property type="project" value="InterPro"/>
</dbReference>
<dbReference type="eggNOG" id="KOG2042">
    <property type="taxonomic scope" value="Eukaryota"/>
</dbReference>
<dbReference type="RefSeq" id="XP_002141583.1">
    <property type="nucleotide sequence ID" value="XM_002141547.1"/>
</dbReference>
<keyword evidence="9" id="KW-0833">Ubl conjugation pathway</keyword>
<evidence type="ECO:0000256" key="4">
    <source>
        <dbReference type="ARBA" id="ARBA00004906"/>
    </source>
</evidence>
<protein>
    <recommendedName>
        <fullName evidence="6">RING-type E3 ubiquitin transferase</fullName>
        <ecNumber evidence="6">2.3.2.27</ecNumber>
    </recommendedName>
</protein>
<dbReference type="GO" id="GO:0005737">
    <property type="term" value="C:cytoplasm"/>
    <property type="evidence" value="ECO:0007669"/>
    <property type="project" value="UniProtKB-SubCell"/>
</dbReference>
<dbReference type="GO" id="GO:0000209">
    <property type="term" value="P:protein polyubiquitination"/>
    <property type="evidence" value="ECO:0007669"/>
    <property type="project" value="TreeGrafter"/>
</dbReference>
<keyword evidence="14" id="KW-1185">Reference proteome</keyword>
<keyword evidence="8" id="KW-0808">Transferase</keyword>
<organism evidence="13 14">
    <name type="scientific">Cryptosporidium muris (strain RN66)</name>
    <dbReference type="NCBI Taxonomy" id="441375"/>
    <lineage>
        <taxon>Eukaryota</taxon>
        <taxon>Sar</taxon>
        <taxon>Alveolata</taxon>
        <taxon>Apicomplexa</taxon>
        <taxon>Conoidasida</taxon>
        <taxon>Coccidia</taxon>
        <taxon>Eucoccidiorida</taxon>
        <taxon>Eimeriorina</taxon>
        <taxon>Cryptosporidiidae</taxon>
        <taxon>Cryptosporidium</taxon>
    </lineage>
</organism>
<evidence type="ECO:0000256" key="6">
    <source>
        <dbReference type="ARBA" id="ARBA00012483"/>
    </source>
</evidence>
<dbReference type="GO" id="GO:0006511">
    <property type="term" value="P:ubiquitin-dependent protein catabolic process"/>
    <property type="evidence" value="ECO:0007669"/>
    <property type="project" value="InterPro"/>
</dbReference>
<dbReference type="SUPFAM" id="SSF57850">
    <property type="entry name" value="RING/U-box"/>
    <property type="match status" value="1"/>
</dbReference>
<evidence type="ECO:0000256" key="10">
    <source>
        <dbReference type="ARBA" id="ARBA00023242"/>
    </source>
</evidence>
<dbReference type="Gene3D" id="3.30.40.10">
    <property type="entry name" value="Zinc/RING finger domain, C3HC4 (zinc finger)"/>
    <property type="match status" value="1"/>
</dbReference>
<reference evidence="13" key="1">
    <citation type="submission" date="2008-06" db="EMBL/GenBank/DDBJ databases">
        <authorList>
            <person name="Lorenzi H."/>
            <person name="Inman J."/>
            <person name="Miller J."/>
            <person name="Schobel S."/>
            <person name="Amedeo P."/>
            <person name="Caler E.V."/>
            <person name="da Silva J."/>
        </authorList>
    </citation>
    <scope>NUCLEOTIDE SEQUENCE [LARGE SCALE GENOMIC DNA]</scope>
    <source>
        <strain evidence="13">RN66</strain>
    </source>
</reference>
<evidence type="ECO:0000259" key="12">
    <source>
        <dbReference type="PROSITE" id="PS51698"/>
    </source>
</evidence>
<evidence type="ECO:0000313" key="14">
    <source>
        <dbReference type="Proteomes" id="UP000001460"/>
    </source>
</evidence>
<gene>
    <name evidence="13" type="ORF">CMU_001050</name>
</gene>
<evidence type="ECO:0000256" key="8">
    <source>
        <dbReference type="ARBA" id="ARBA00022679"/>
    </source>
</evidence>
<dbReference type="InterPro" id="IPR045132">
    <property type="entry name" value="UBE4"/>
</dbReference>
<keyword evidence="7" id="KW-0963">Cytoplasm</keyword>
<sequence>MASIVEEKESLLISNLLRISLQSNLQVQKSLSGYPFVYLEDYFEELEKSGKPLNLRFTDIDDIIYYRLKTFFKYGDWKEGVSALQFLVESYGRFRNELSSTRLCNEVKNKISDCIDLLPKYGALLIQCPELFEVDNNVDIKLRILKFLEMAIPTIFMASMLDKLEANDPNCIESIWGPVIDKLIEKILGRTFMDLHMSIAKNIMFLSQFKQLVNVLTNRPLFLPSNNINNNSVFGTSPGFTLQTGSLFGGFISPNPIDKSLQSKDNLNPIIQKYFSGILMKTQTQITQCKLSIKNELSLIHEQSLILFRNILKSNINNRRKVLKWIGLVCCSNEGRTKLFNAISSLSSLRNNSNTRSLQSSIQSLILRTSGQTTNGFSLNVLELILKLLEPVKIEKVLDLDYFYILWGKLDENGDIGNEVKSILGDLINEATLGDKEKIKQWTDIIEAKKIDIENKKLEYNDIIRFPTQIFWLSCKAIIVFMHPILSEYENKIHELNEYRNNSTSMGLLRQDTEFERLTAELLLYDCTLFHTNIMTTYWHFLSIFCHFIIRSIYNFDEYGNKIKEWDDLIHSKQGKLLNAMRNFGQPSSSLSPQFSVLPSRIVDDIMTTTELILRIKGNDESIIGFDFDSYISLCISLISFGNYFNNPHSRCQKGVGSIHYLLQLPQYRQKIETNEDCIEFILPNLISLFNDVQKSPYFDRFSLRLPIIILLENLIGIESHRNRLYSFVKDRDEAFTKFIHLLVSDLNYLLEEGMSMLAEIKKREISNNANRDNLQTNNNIYNDSNNNINITNQSSNQNNEDLEHESAYQNSDIQSSIEEMPLERLNQSCKGYMQLSHTSASLLQKITQYYPEEIIDSPLILPQIVTCLNSTLDRLVGPKCLELKVSNFESYNFNPRQLLANICLTYIKLSFKNISTMTNSVNLSTNSEQEICSQLISEIIEEQRFFKVATFAKAYHIVRREGLLNLVQLKQFGQLVKIIQERATEHTQGNQDILNIDAMDIPEEFLDPIMQDIMIDPVMLPTSSKIMDRRIIERILMSDGLDPFNRFPLSKSELIPQPELKQQIQEFISKYKKT</sequence>